<gene>
    <name evidence="1" type="ORF">Cocul_01281</name>
</gene>
<evidence type="ECO:0008006" key="3">
    <source>
        <dbReference type="Google" id="ProtNLM"/>
    </source>
</evidence>
<organism evidence="1 2">
    <name type="scientific">Corynebacterium oculi</name>
    <dbReference type="NCBI Taxonomy" id="1544416"/>
    <lineage>
        <taxon>Bacteria</taxon>
        <taxon>Bacillati</taxon>
        <taxon>Actinomycetota</taxon>
        <taxon>Actinomycetes</taxon>
        <taxon>Mycobacteriales</taxon>
        <taxon>Corynebacteriaceae</taxon>
        <taxon>Corynebacterium</taxon>
    </lineage>
</organism>
<name>A0A0Q0YPU6_9CORY</name>
<sequence>MYYGDTQFGAAVDKAIENWTEASNGAIKIVKVDQPTEHSIEIVDRYSGNFGQFTLTPSPRLYLSKNRLKTADMANQAFVVGHELGHAMGLSHGCDDTIMRDLRTFGTSSLVPTAVDVAAVRQGNF</sequence>
<dbReference type="AlphaFoldDB" id="A0A0Q0YPU6"/>
<dbReference type="PATRIC" id="fig|1544416.3.peg.1287"/>
<comment type="caution">
    <text evidence="1">The sequence shown here is derived from an EMBL/GenBank/DDBJ whole genome shotgun (WGS) entry which is preliminary data.</text>
</comment>
<accession>A0A0Q0YPU6</accession>
<dbReference type="RefSeq" id="WP_055122400.1">
    <property type="nucleotide sequence ID" value="NZ_LKST01000002.1"/>
</dbReference>
<evidence type="ECO:0000313" key="1">
    <source>
        <dbReference type="EMBL" id="KQB84479.1"/>
    </source>
</evidence>
<proteinExistence type="predicted"/>
<protein>
    <recommendedName>
        <fullName evidence="3">Matrixin</fullName>
    </recommendedName>
</protein>
<dbReference type="SUPFAM" id="SSF55486">
    <property type="entry name" value="Metalloproteases ('zincins'), catalytic domain"/>
    <property type="match status" value="1"/>
</dbReference>
<dbReference type="GO" id="GO:0008237">
    <property type="term" value="F:metallopeptidase activity"/>
    <property type="evidence" value="ECO:0007669"/>
    <property type="project" value="InterPro"/>
</dbReference>
<evidence type="ECO:0000313" key="2">
    <source>
        <dbReference type="Proteomes" id="UP000050517"/>
    </source>
</evidence>
<dbReference type="InterPro" id="IPR024079">
    <property type="entry name" value="MetalloPept_cat_dom_sf"/>
</dbReference>
<dbReference type="Proteomes" id="UP000050517">
    <property type="component" value="Unassembled WGS sequence"/>
</dbReference>
<keyword evidence="2" id="KW-1185">Reference proteome</keyword>
<dbReference type="Gene3D" id="3.40.390.10">
    <property type="entry name" value="Collagenase (Catalytic Domain)"/>
    <property type="match status" value="1"/>
</dbReference>
<dbReference type="STRING" id="1544416.Cocul_01281"/>
<reference evidence="1 2" key="1">
    <citation type="submission" date="2015-10" db="EMBL/GenBank/DDBJ databases">
        <title>Corynebacteirum lowii and Corynebacterium oculi species nova, derived from human clinical disease and and emended description of Corynebacterium mastiditis.</title>
        <authorList>
            <person name="Bernard K."/>
            <person name="Pacheco A.L."/>
            <person name="Mcdougall C."/>
            <person name="Burtx T."/>
            <person name="Weibe D."/>
            <person name="Tyler S."/>
            <person name="Olson A.B."/>
            <person name="Cnockaert M."/>
            <person name="Eguchi H."/>
            <person name="Kuwahara T."/>
            <person name="Nakayama-Imaohji H."/>
            <person name="Boudewijins M."/>
            <person name="Van Hoecke F."/>
            <person name="Bernier A.-M."/>
            <person name="Vandamme P."/>
        </authorList>
    </citation>
    <scope>NUCLEOTIDE SEQUENCE [LARGE SCALE GENOMIC DNA]</scope>
    <source>
        <strain evidence="1 2">NML 130210</strain>
    </source>
</reference>
<dbReference type="EMBL" id="LKST01000002">
    <property type="protein sequence ID" value="KQB84479.1"/>
    <property type="molecule type" value="Genomic_DNA"/>
</dbReference>